<keyword evidence="2" id="KW-0067">ATP-binding</keyword>
<reference evidence="5" key="1">
    <citation type="submission" date="2025-08" db="UniProtKB">
        <authorList>
            <consortium name="RefSeq"/>
        </authorList>
    </citation>
    <scope>IDENTIFICATION</scope>
    <source>
        <tissue evidence="5">Gonads</tissue>
    </source>
</reference>
<evidence type="ECO:0000313" key="4">
    <source>
        <dbReference type="Proteomes" id="UP000504635"/>
    </source>
</evidence>
<accession>A0A6J2XW07</accession>
<keyword evidence="1" id="KW-0547">Nucleotide-binding</keyword>
<gene>
    <name evidence="5" type="primary">LOC115881556</name>
</gene>
<dbReference type="GeneID" id="115881556"/>
<evidence type="ECO:0000256" key="1">
    <source>
        <dbReference type="ARBA" id="ARBA00022741"/>
    </source>
</evidence>
<dbReference type="GO" id="GO:0005524">
    <property type="term" value="F:ATP binding"/>
    <property type="evidence" value="ECO:0007669"/>
    <property type="project" value="UniProtKB-KW"/>
</dbReference>
<sequence>MDGSIKKTRKPNPREDAFPLSAATFCYTIPTFVNGFKHDLEENDLTETLSEHKSSQLGNVMEKYWKEEECRALKKNSKPSLLRVLFKVFKWEFLFYGFVLFLSEAIRINQPIFLGNLVSYFSPPEINSTTDQFRGRNNSVNESNNSISQPIFLGQLLQFYSPTDVDITQVQAYWYAAGIVVCSLVNVLISHPYMMGILHFSGKSVVKRCK</sequence>
<name>A0A6J2XW07_SITOR</name>
<dbReference type="PANTHER" id="PTHR24223:SF448">
    <property type="entry name" value="FI20146P1-RELATED"/>
    <property type="match status" value="1"/>
</dbReference>
<dbReference type="OrthoDB" id="6500128at2759"/>
<keyword evidence="3" id="KW-0472">Membrane</keyword>
<proteinExistence type="predicted"/>
<evidence type="ECO:0000313" key="5">
    <source>
        <dbReference type="RefSeq" id="XP_030754955.1"/>
    </source>
</evidence>
<dbReference type="RefSeq" id="XP_030754955.1">
    <property type="nucleotide sequence ID" value="XM_030899095.1"/>
</dbReference>
<dbReference type="InterPro" id="IPR050173">
    <property type="entry name" value="ABC_transporter_C-like"/>
</dbReference>
<keyword evidence="4" id="KW-1185">Reference proteome</keyword>
<evidence type="ECO:0000256" key="2">
    <source>
        <dbReference type="ARBA" id="ARBA00022840"/>
    </source>
</evidence>
<keyword evidence="3" id="KW-0812">Transmembrane</keyword>
<dbReference type="KEGG" id="soy:115881556"/>
<dbReference type="AlphaFoldDB" id="A0A6J2XW07"/>
<feature type="transmembrane region" description="Helical" evidence="3">
    <location>
        <begin position="172"/>
        <end position="189"/>
    </location>
</feature>
<dbReference type="Proteomes" id="UP000504635">
    <property type="component" value="Unplaced"/>
</dbReference>
<keyword evidence="3" id="KW-1133">Transmembrane helix</keyword>
<protein>
    <submittedName>
        <fullName evidence="5">Multidrug resistance-associated protein 4-like</fullName>
    </submittedName>
</protein>
<dbReference type="InParanoid" id="A0A6J2XW07"/>
<evidence type="ECO:0000256" key="3">
    <source>
        <dbReference type="SAM" id="Phobius"/>
    </source>
</evidence>
<dbReference type="GO" id="GO:0042626">
    <property type="term" value="F:ATPase-coupled transmembrane transporter activity"/>
    <property type="evidence" value="ECO:0007669"/>
    <property type="project" value="TreeGrafter"/>
</dbReference>
<dbReference type="PANTHER" id="PTHR24223">
    <property type="entry name" value="ATP-BINDING CASSETTE SUB-FAMILY C"/>
    <property type="match status" value="1"/>
</dbReference>
<organism evidence="4 5">
    <name type="scientific">Sitophilus oryzae</name>
    <name type="common">Rice weevil</name>
    <name type="synonym">Curculio oryzae</name>
    <dbReference type="NCBI Taxonomy" id="7048"/>
    <lineage>
        <taxon>Eukaryota</taxon>
        <taxon>Metazoa</taxon>
        <taxon>Ecdysozoa</taxon>
        <taxon>Arthropoda</taxon>
        <taxon>Hexapoda</taxon>
        <taxon>Insecta</taxon>
        <taxon>Pterygota</taxon>
        <taxon>Neoptera</taxon>
        <taxon>Endopterygota</taxon>
        <taxon>Coleoptera</taxon>
        <taxon>Polyphaga</taxon>
        <taxon>Cucujiformia</taxon>
        <taxon>Curculionidae</taxon>
        <taxon>Dryophthorinae</taxon>
        <taxon>Sitophilus</taxon>
    </lineage>
</organism>
<dbReference type="GO" id="GO:0016020">
    <property type="term" value="C:membrane"/>
    <property type="evidence" value="ECO:0007669"/>
    <property type="project" value="TreeGrafter"/>
</dbReference>